<gene>
    <name evidence="1" type="ORF">SBP02_08055</name>
</gene>
<dbReference type="Pfam" id="PF08907">
    <property type="entry name" value="DUF1853"/>
    <property type="match status" value="1"/>
</dbReference>
<evidence type="ECO:0000313" key="1">
    <source>
        <dbReference type="EMBL" id="WPC06687.1"/>
    </source>
</evidence>
<dbReference type="InterPro" id="IPR015003">
    <property type="entry name" value="DUF1853"/>
</dbReference>
<proteinExistence type="predicted"/>
<dbReference type="EMBL" id="CP137892">
    <property type="protein sequence ID" value="WPC06687.1"/>
    <property type="molecule type" value="Genomic_DNA"/>
</dbReference>
<reference evidence="1 2" key="1">
    <citation type="submission" date="2023-11" db="EMBL/GenBank/DDBJ databases">
        <title>Complete genome of Pseudomonas benzenivorans BA3361.</title>
        <authorList>
            <person name="Shin S.Y."/>
            <person name="Song J."/>
            <person name="Kang H."/>
        </authorList>
    </citation>
    <scope>NUCLEOTIDE SEQUENCE [LARGE SCALE GENOMIC DNA]</scope>
    <source>
        <strain evidence="1 2">HNIBRBA3361</strain>
    </source>
</reference>
<organism evidence="1 2">
    <name type="scientific">Pseudomonas benzenivorans</name>
    <dbReference type="NCBI Taxonomy" id="556533"/>
    <lineage>
        <taxon>Bacteria</taxon>
        <taxon>Pseudomonadati</taxon>
        <taxon>Pseudomonadota</taxon>
        <taxon>Gammaproteobacteria</taxon>
        <taxon>Pseudomonadales</taxon>
        <taxon>Pseudomonadaceae</taxon>
        <taxon>Pseudomonas</taxon>
    </lineage>
</organism>
<evidence type="ECO:0000313" key="2">
    <source>
        <dbReference type="Proteomes" id="UP001305928"/>
    </source>
</evidence>
<dbReference type="Proteomes" id="UP001305928">
    <property type="component" value="Chromosome"/>
</dbReference>
<sequence>MTPFASLADLPQQLHEPAVRDLAWVLLSPPMLSHTPWPQRHPLSASHWRRSPGALADWLRRLDHDSSTLTAWLEQSSVRRLGLYYERLWQFALQAAPGIELLAANLPIRQNGHTLGELDLLLRDDEGEHHLELAVKLYLGPENGDGEQPAQWLGPGSHDRLDIKLDHLSQHQLPLSARGEARAALAALDLAEAQAALWLGGYLFYPWPQHCRPPQGANPQHLKGRWLHHRDWLRFLEQHHEGPWQPLPRPAWLAPARVETEELWSQQRLQAWFAELTPQANAQLLVRLQADSQGAWHEVERVFLVNDQWPAQTE</sequence>
<dbReference type="RefSeq" id="WP_318645865.1">
    <property type="nucleotide sequence ID" value="NZ_CP137892.1"/>
</dbReference>
<accession>A0ABZ0PZP4</accession>
<protein>
    <submittedName>
        <fullName evidence="1">DUF1853 family protein</fullName>
    </submittedName>
</protein>
<keyword evidence="2" id="KW-1185">Reference proteome</keyword>
<name>A0ABZ0PZP4_9PSED</name>